<accession>A0A103YGY5</accession>
<comment type="caution">
    <text evidence="1">The sequence shown here is derived from an EMBL/GenBank/DDBJ whole genome shotgun (WGS) entry which is preliminary data.</text>
</comment>
<dbReference type="Gramene" id="KVI08906">
    <property type="protein sequence ID" value="KVI08906"/>
    <property type="gene ID" value="Ccrd_012715"/>
</dbReference>
<protein>
    <submittedName>
        <fullName evidence="1">Ribulose bisphosphate carboxylase, large subunit, C-terminal</fullName>
    </submittedName>
</protein>
<dbReference type="GO" id="GO:0000287">
    <property type="term" value="F:magnesium ion binding"/>
    <property type="evidence" value="ECO:0007669"/>
    <property type="project" value="InterPro"/>
</dbReference>
<gene>
    <name evidence="1" type="ORF">Ccrd_012715</name>
</gene>
<dbReference type="SUPFAM" id="SSF51649">
    <property type="entry name" value="RuBisCo, C-terminal domain"/>
    <property type="match status" value="1"/>
</dbReference>
<reference evidence="1 2" key="1">
    <citation type="journal article" date="2016" name="Sci. Rep.">
        <title>The genome sequence of the outbreeding globe artichoke constructed de novo incorporating a phase-aware low-pass sequencing strategy of F1 progeny.</title>
        <authorList>
            <person name="Scaglione D."/>
            <person name="Reyes-Chin-Wo S."/>
            <person name="Acquadro A."/>
            <person name="Froenicke L."/>
            <person name="Portis E."/>
            <person name="Beitel C."/>
            <person name="Tirone M."/>
            <person name="Mauro R."/>
            <person name="Lo Monaco A."/>
            <person name="Mauromicale G."/>
            <person name="Faccioli P."/>
            <person name="Cattivelli L."/>
            <person name="Rieseberg L."/>
            <person name="Michelmore R."/>
            <person name="Lanteri S."/>
        </authorList>
    </citation>
    <scope>NUCLEOTIDE SEQUENCE [LARGE SCALE GENOMIC DNA]</scope>
    <source>
        <strain evidence="1">2C</strain>
    </source>
</reference>
<sequence length="98" mass="11722">MAYIFTSTSQCIQLLIDRRIMLKRYICQRWIGDHIHSRTIVGKLEGERKIILRFVDSLCDDFIKKRSKSWYLFHLKLGLSTHSCDELLKFEKGYNKHS</sequence>
<keyword evidence="2" id="KW-1185">Reference proteome</keyword>
<proteinExistence type="predicted"/>
<evidence type="ECO:0000313" key="1">
    <source>
        <dbReference type="EMBL" id="KVI08906.1"/>
    </source>
</evidence>
<name>A0A103YGY5_CYNCS</name>
<evidence type="ECO:0000313" key="2">
    <source>
        <dbReference type="Proteomes" id="UP000243975"/>
    </source>
</evidence>
<organism evidence="1 2">
    <name type="scientific">Cynara cardunculus var. scolymus</name>
    <name type="common">Globe artichoke</name>
    <name type="synonym">Cynara scolymus</name>
    <dbReference type="NCBI Taxonomy" id="59895"/>
    <lineage>
        <taxon>Eukaryota</taxon>
        <taxon>Viridiplantae</taxon>
        <taxon>Streptophyta</taxon>
        <taxon>Embryophyta</taxon>
        <taxon>Tracheophyta</taxon>
        <taxon>Spermatophyta</taxon>
        <taxon>Magnoliopsida</taxon>
        <taxon>eudicotyledons</taxon>
        <taxon>Gunneridae</taxon>
        <taxon>Pentapetalae</taxon>
        <taxon>asterids</taxon>
        <taxon>campanulids</taxon>
        <taxon>Asterales</taxon>
        <taxon>Asteraceae</taxon>
        <taxon>Carduoideae</taxon>
        <taxon>Cardueae</taxon>
        <taxon>Carduinae</taxon>
        <taxon>Cynara</taxon>
    </lineage>
</organism>
<dbReference type="InterPro" id="IPR036376">
    <property type="entry name" value="RuBisCO_lsu_C_sf"/>
</dbReference>
<dbReference type="EMBL" id="LEKV01001079">
    <property type="protein sequence ID" value="KVI08906.1"/>
    <property type="molecule type" value="Genomic_DNA"/>
</dbReference>
<dbReference type="AlphaFoldDB" id="A0A103YGY5"/>
<dbReference type="Proteomes" id="UP000243975">
    <property type="component" value="Unassembled WGS sequence"/>
</dbReference>